<evidence type="ECO:0000313" key="2">
    <source>
        <dbReference type="EMBL" id="KAL0441108.1"/>
    </source>
</evidence>
<feature type="domain" description="Rhodanese" evidence="1">
    <location>
        <begin position="116"/>
        <end position="214"/>
    </location>
</feature>
<sequence>MEALGLHFSSINGLSVAQRLRGGNYLSGSALMPIATAQSFFTLKFHNNCRTATRMQVVEEEYEVKQMKDMAAARKRWEALLPWSMAWSIVLTWSPLAVRDGKVKILTPREAGYAIQLSNKTLLDVRPSSERQKAWVKGSTWAPIFDVDDRLDPGTISRKVTDFMMGGWWSGVPTLSYDKSLAACELLYNAGYENLFWIQGGLEAAEEEDLDRDGPQPFKLAGIGGLSEFLGWTDQQRAAAAKEGWGYRLVFSARLLKKGSLAGRSVSCCGCIVSWGTASGPLSPGLEISLRQAMQTLSTCNQRCKGFKVPEVLEANGSALFSFTDEGLKHRRSRGVEVDPKRAFIFSQPKFSLSHFKKSGPAKGYVPANTWSPLHNYQLKNRQEVRNELCRRAFAPPSFFSLNPRSLFPSICCASNSAVGRRRLKQFLAAFHAMDEKLAVSGVEDLGNTKIEFLFYGCLLFSKKFVVSKVWDIP</sequence>
<dbReference type="CDD" id="cd00158">
    <property type="entry name" value="RHOD"/>
    <property type="match status" value="1"/>
</dbReference>
<dbReference type="InterPro" id="IPR044664">
    <property type="entry name" value="STR11-like"/>
</dbReference>
<accession>A0AAW2WIA1</accession>
<dbReference type="EMBL" id="JACGWJ010000001">
    <property type="protein sequence ID" value="KAL0441108.1"/>
    <property type="molecule type" value="Genomic_DNA"/>
</dbReference>
<dbReference type="PANTHER" id="PTHR45187:SF2">
    <property type="entry name" value="RHODANESE-LIKE DOMAIN-CONTAINING PROTEIN 11, CHLOROPLASTIC"/>
    <property type="match status" value="1"/>
</dbReference>
<dbReference type="SUPFAM" id="SSF52821">
    <property type="entry name" value="Rhodanese/Cell cycle control phosphatase"/>
    <property type="match status" value="1"/>
</dbReference>
<name>A0AAW2WIA1_SESRA</name>
<protein>
    <submittedName>
        <fullName evidence="2">Rhodanese-like domain-containing protein 11, chloroplastic</fullName>
    </submittedName>
</protein>
<proteinExistence type="predicted"/>
<comment type="caution">
    <text evidence="2">The sequence shown here is derived from an EMBL/GenBank/DDBJ whole genome shotgun (WGS) entry which is preliminary data.</text>
</comment>
<dbReference type="SMART" id="SM00450">
    <property type="entry name" value="RHOD"/>
    <property type="match status" value="1"/>
</dbReference>
<organism evidence="2">
    <name type="scientific">Sesamum radiatum</name>
    <name type="common">Black benniseed</name>
    <dbReference type="NCBI Taxonomy" id="300843"/>
    <lineage>
        <taxon>Eukaryota</taxon>
        <taxon>Viridiplantae</taxon>
        <taxon>Streptophyta</taxon>
        <taxon>Embryophyta</taxon>
        <taxon>Tracheophyta</taxon>
        <taxon>Spermatophyta</taxon>
        <taxon>Magnoliopsida</taxon>
        <taxon>eudicotyledons</taxon>
        <taxon>Gunneridae</taxon>
        <taxon>Pentapetalae</taxon>
        <taxon>asterids</taxon>
        <taxon>lamiids</taxon>
        <taxon>Lamiales</taxon>
        <taxon>Pedaliaceae</taxon>
        <taxon>Sesamum</taxon>
    </lineage>
</organism>
<dbReference type="InterPro" id="IPR001763">
    <property type="entry name" value="Rhodanese-like_dom"/>
</dbReference>
<reference evidence="2" key="2">
    <citation type="journal article" date="2024" name="Plant">
        <title>Genomic evolution and insights into agronomic trait innovations of Sesamum species.</title>
        <authorList>
            <person name="Miao H."/>
            <person name="Wang L."/>
            <person name="Qu L."/>
            <person name="Liu H."/>
            <person name="Sun Y."/>
            <person name="Le M."/>
            <person name="Wang Q."/>
            <person name="Wei S."/>
            <person name="Zheng Y."/>
            <person name="Lin W."/>
            <person name="Duan Y."/>
            <person name="Cao H."/>
            <person name="Xiong S."/>
            <person name="Wang X."/>
            <person name="Wei L."/>
            <person name="Li C."/>
            <person name="Ma Q."/>
            <person name="Ju M."/>
            <person name="Zhao R."/>
            <person name="Li G."/>
            <person name="Mu C."/>
            <person name="Tian Q."/>
            <person name="Mei H."/>
            <person name="Zhang T."/>
            <person name="Gao T."/>
            <person name="Zhang H."/>
        </authorList>
    </citation>
    <scope>NUCLEOTIDE SEQUENCE</scope>
    <source>
        <strain evidence="2">G02</strain>
    </source>
</reference>
<dbReference type="AlphaFoldDB" id="A0AAW2WIA1"/>
<gene>
    <name evidence="2" type="ORF">Sradi_0049700</name>
</gene>
<dbReference type="Gene3D" id="3.40.250.10">
    <property type="entry name" value="Rhodanese-like domain"/>
    <property type="match status" value="1"/>
</dbReference>
<reference evidence="2" key="1">
    <citation type="submission" date="2020-06" db="EMBL/GenBank/DDBJ databases">
        <authorList>
            <person name="Li T."/>
            <person name="Hu X."/>
            <person name="Zhang T."/>
            <person name="Song X."/>
            <person name="Zhang H."/>
            <person name="Dai N."/>
            <person name="Sheng W."/>
            <person name="Hou X."/>
            <person name="Wei L."/>
        </authorList>
    </citation>
    <scope>NUCLEOTIDE SEQUENCE</scope>
    <source>
        <strain evidence="2">G02</strain>
        <tissue evidence="2">Leaf</tissue>
    </source>
</reference>
<evidence type="ECO:0000259" key="1">
    <source>
        <dbReference type="PROSITE" id="PS50206"/>
    </source>
</evidence>
<dbReference type="PANTHER" id="PTHR45187">
    <property type="entry name" value="RHODANESE-LIKE DOMAIN-CONTAINING PROTEIN 11, CHLOROPLASTIC"/>
    <property type="match status" value="1"/>
</dbReference>
<dbReference type="InterPro" id="IPR036873">
    <property type="entry name" value="Rhodanese-like_dom_sf"/>
</dbReference>
<dbReference type="PROSITE" id="PS50206">
    <property type="entry name" value="RHODANESE_3"/>
    <property type="match status" value="1"/>
</dbReference>